<gene>
    <name evidence="7" type="ORF">ISN45_Aa04g004590</name>
</gene>
<dbReference type="InterPro" id="IPR010264">
    <property type="entry name" value="Self-incomp_S1"/>
</dbReference>
<evidence type="ECO:0000256" key="1">
    <source>
        <dbReference type="ARBA" id="ARBA00004613"/>
    </source>
</evidence>
<dbReference type="Proteomes" id="UP000694240">
    <property type="component" value="Chromosome 9"/>
</dbReference>
<dbReference type="PANTHER" id="PTHR31232">
    <property type="match status" value="1"/>
</dbReference>
<comment type="similarity">
    <text evidence="2 6">Belongs to the plant self-incompatibility (S1) protein family.</text>
</comment>
<protein>
    <recommendedName>
        <fullName evidence="6">S-protein homolog</fullName>
    </recommendedName>
</protein>
<dbReference type="GO" id="GO:0005576">
    <property type="term" value="C:extracellular region"/>
    <property type="evidence" value="ECO:0007669"/>
    <property type="project" value="UniProtKB-SubCell"/>
</dbReference>
<keyword evidence="8" id="KW-1185">Reference proteome</keyword>
<comment type="caution">
    <text evidence="7">The sequence shown here is derived from an EMBL/GenBank/DDBJ whole genome shotgun (WGS) entry which is preliminary data.</text>
</comment>
<reference evidence="7 8" key="1">
    <citation type="submission" date="2020-12" db="EMBL/GenBank/DDBJ databases">
        <title>Concerted genomic and epigenomic changes stabilize Arabidopsis allopolyploids.</title>
        <authorList>
            <person name="Chen Z."/>
        </authorList>
    </citation>
    <scope>NUCLEOTIDE SEQUENCE [LARGE SCALE GENOMIC DNA]</scope>
    <source>
        <strain evidence="7">Allo738</strain>
        <tissue evidence="7">Leaf</tissue>
    </source>
</reference>
<keyword evidence="3 6" id="KW-0713">Self-incompatibility</keyword>
<dbReference type="EMBL" id="JAEFBK010000009">
    <property type="protein sequence ID" value="KAG7567602.1"/>
    <property type="molecule type" value="Genomic_DNA"/>
</dbReference>
<dbReference type="AlphaFoldDB" id="A0A8T2A6F1"/>
<sequence length="137" mass="15397">MNNLFVLVVVIALSVGLNNGSLLFPKNQLYFRNSLSRNDDVLTVHCKSDDDDLGIHSVQRSYEYGFKFGDSLLHLTAFVCTLEHGVGSKYSVTFTAYLANPFLISTGVIKLWVAFDDGIYLTDEDHDLVKIYGWPKI</sequence>
<feature type="signal peptide" evidence="6">
    <location>
        <begin position="1"/>
        <end position="20"/>
    </location>
</feature>
<name>A0A8T2A6F1_9BRAS</name>
<evidence type="ECO:0000256" key="6">
    <source>
        <dbReference type="RuleBase" id="RU367044"/>
    </source>
</evidence>
<comment type="subcellular location">
    <subcellularLocation>
        <location evidence="1 6">Secreted</location>
    </subcellularLocation>
</comment>
<proteinExistence type="inferred from homology"/>
<organism evidence="7 8">
    <name type="scientific">Arabidopsis thaliana x Arabidopsis arenosa</name>
    <dbReference type="NCBI Taxonomy" id="1240361"/>
    <lineage>
        <taxon>Eukaryota</taxon>
        <taxon>Viridiplantae</taxon>
        <taxon>Streptophyta</taxon>
        <taxon>Embryophyta</taxon>
        <taxon>Tracheophyta</taxon>
        <taxon>Spermatophyta</taxon>
        <taxon>Magnoliopsida</taxon>
        <taxon>eudicotyledons</taxon>
        <taxon>Gunneridae</taxon>
        <taxon>Pentapetalae</taxon>
        <taxon>rosids</taxon>
        <taxon>malvids</taxon>
        <taxon>Brassicales</taxon>
        <taxon>Brassicaceae</taxon>
        <taxon>Camelineae</taxon>
        <taxon>Arabidopsis</taxon>
    </lineage>
</organism>
<dbReference type="Pfam" id="PF05938">
    <property type="entry name" value="Self-incomp_S1"/>
    <property type="match status" value="1"/>
</dbReference>
<accession>A0A8T2A6F1</accession>
<evidence type="ECO:0000256" key="4">
    <source>
        <dbReference type="ARBA" id="ARBA00022525"/>
    </source>
</evidence>
<keyword evidence="5 6" id="KW-0732">Signal</keyword>
<evidence type="ECO:0000313" key="8">
    <source>
        <dbReference type="Proteomes" id="UP000694240"/>
    </source>
</evidence>
<dbReference type="GO" id="GO:0060320">
    <property type="term" value="P:rejection of self pollen"/>
    <property type="evidence" value="ECO:0007669"/>
    <property type="project" value="UniProtKB-KW"/>
</dbReference>
<keyword evidence="4 6" id="KW-0964">Secreted</keyword>
<feature type="chain" id="PRO_5035958858" description="S-protein homolog" evidence="6">
    <location>
        <begin position="21"/>
        <end position="137"/>
    </location>
</feature>
<evidence type="ECO:0000313" key="7">
    <source>
        <dbReference type="EMBL" id="KAG7567602.1"/>
    </source>
</evidence>
<evidence type="ECO:0000256" key="3">
    <source>
        <dbReference type="ARBA" id="ARBA00022471"/>
    </source>
</evidence>
<evidence type="ECO:0000256" key="2">
    <source>
        <dbReference type="ARBA" id="ARBA00005581"/>
    </source>
</evidence>
<dbReference type="PANTHER" id="PTHR31232:SF39">
    <property type="entry name" value="S-PROTEIN HOMOLOG-RELATED"/>
    <property type="match status" value="1"/>
</dbReference>
<evidence type="ECO:0000256" key="5">
    <source>
        <dbReference type="ARBA" id="ARBA00022729"/>
    </source>
</evidence>